<dbReference type="Pfam" id="PF00789">
    <property type="entry name" value="UBX"/>
    <property type="match status" value="1"/>
</dbReference>
<dbReference type="STRING" id="195883.A0A482XK32"/>
<dbReference type="InParanoid" id="A0A482XK32"/>
<dbReference type="PROSITE" id="PS50033">
    <property type="entry name" value="UBX"/>
    <property type="match status" value="1"/>
</dbReference>
<dbReference type="OrthoDB" id="1920064at2759"/>
<dbReference type="GO" id="GO:0043130">
    <property type="term" value="F:ubiquitin binding"/>
    <property type="evidence" value="ECO:0007669"/>
    <property type="project" value="TreeGrafter"/>
</dbReference>
<dbReference type="InterPro" id="IPR036249">
    <property type="entry name" value="Thioredoxin-like_sf"/>
</dbReference>
<dbReference type="SMART" id="SM00594">
    <property type="entry name" value="UAS"/>
    <property type="match status" value="1"/>
</dbReference>
<dbReference type="FunCoup" id="A0A482XK32">
    <property type="interactions" value="1762"/>
</dbReference>
<dbReference type="InterPro" id="IPR049483">
    <property type="entry name" value="FAF1_2-like_UAS"/>
</dbReference>
<dbReference type="InterPro" id="IPR006577">
    <property type="entry name" value="UAS"/>
</dbReference>
<dbReference type="SUPFAM" id="SSF54236">
    <property type="entry name" value="Ubiquitin-like"/>
    <property type="match status" value="2"/>
</dbReference>
<dbReference type="Gene3D" id="3.40.30.10">
    <property type="entry name" value="Glutaredoxin"/>
    <property type="match status" value="1"/>
</dbReference>
<evidence type="ECO:0000259" key="2">
    <source>
        <dbReference type="PROSITE" id="PS50033"/>
    </source>
</evidence>
<dbReference type="SMART" id="SM00166">
    <property type="entry name" value="UBX"/>
    <property type="match status" value="1"/>
</dbReference>
<evidence type="ECO:0000313" key="3">
    <source>
        <dbReference type="EMBL" id="RZF45641.1"/>
    </source>
</evidence>
<dbReference type="Gene3D" id="3.10.20.90">
    <property type="entry name" value="Phosphatidylinositol 3-kinase Catalytic Subunit, Chain A, domain 1"/>
    <property type="match status" value="3"/>
</dbReference>
<dbReference type="EMBL" id="QKKF02008541">
    <property type="protein sequence ID" value="RZF45641.1"/>
    <property type="molecule type" value="Genomic_DNA"/>
</dbReference>
<dbReference type="SUPFAM" id="SSF52833">
    <property type="entry name" value="Thioredoxin-like"/>
    <property type="match status" value="1"/>
</dbReference>
<dbReference type="InterPro" id="IPR001012">
    <property type="entry name" value="UBX_dom"/>
</dbReference>
<dbReference type="InterPro" id="IPR029071">
    <property type="entry name" value="Ubiquitin-like_domsf"/>
</dbReference>
<dbReference type="GO" id="GO:0005634">
    <property type="term" value="C:nucleus"/>
    <property type="evidence" value="ECO:0007669"/>
    <property type="project" value="TreeGrafter"/>
</dbReference>
<dbReference type="InterPro" id="IPR033043">
    <property type="entry name" value="FAF1-like_UBX"/>
</dbReference>
<dbReference type="GO" id="GO:0036503">
    <property type="term" value="P:ERAD pathway"/>
    <property type="evidence" value="ECO:0007669"/>
    <property type="project" value="TreeGrafter"/>
</dbReference>
<dbReference type="PANTHER" id="PTHR23322:SF96">
    <property type="entry name" value="FAS-ASSOCIATED FACTOR 1"/>
    <property type="match status" value="1"/>
</dbReference>
<organism evidence="3 4">
    <name type="scientific">Laodelphax striatellus</name>
    <name type="common">Small brown planthopper</name>
    <name type="synonym">Delphax striatella</name>
    <dbReference type="NCBI Taxonomy" id="195883"/>
    <lineage>
        <taxon>Eukaryota</taxon>
        <taxon>Metazoa</taxon>
        <taxon>Ecdysozoa</taxon>
        <taxon>Arthropoda</taxon>
        <taxon>Hexapoda</taxon>
        <taxon>Insecta</taxon>
        <taxon>Pterygota</taxon>
        <taxon>Neoptera</taxon>
        <taxon>Paraneoptera</taxon>
        <taxon>Hemiptera</taxon>
        <taxon>Auchenorrhyncha</taxon>
        <taxon>Fulgoroidea</taxon>
        <taxon>Delphacidae</taxon>
        <taxon>Criomorphinae</taxon>
        <taxon>Laodelphax</taxon>
    </lineage>
</organism>
<dbReference type="Pfam" id="PF21021">
    <property type="entry name" value="FAF1"/>
    <property type="match status" value="1"/>
</dbReference>
<reference evidence="3 4" key="1">
    <citation type="journal article" date="2017" name="Gigascience">
        <title>Genome sequence of the small brown planthopper, Laodelphax striatellus.</title>
        <authorList>
            <person name="Zhu J."/>
            <person name="Jiang F."/>
            <person name="Wang X."/>
            <person name="Yang P."/>
            <person name="Bao Y."/>
            <person name="Zhao W."/>
            <person name="Wang W."/>
            <person name="Lu H."/>
            <person name="Wang Q."/>
            <person name="Cui N."/>
            <person name="Li J."/>
            <person name="Chen X."/>
            <person name="Luo L."/>
            <person name="Yu J."/>
            <person name="Kang L."/>
            <person name="Cui F."/>
        </authorList>
    </citation>
    <scope>NUCLEOTIDE SEQUENCE [LARGE SCALE GENOMIC DNA]</scope>
    <source>
        <strain evidence="3">Lst14</strain>
    </source>
</reference>
<dbReference type="AlphaFoldDB" id="A0A482XK32"/>
<feature type="region of interest" description="Disordered" evidence="1">
    <location>
        <begin position="527"/>
        <end position="559"/>
    </location>
</feature>
<protein>
    <recommendedName>
        <fullName evidence="2">UBX domain-containing protein</fullName>
    </recommendedName>
</protein>
<sequence>MSENKEEILANFQACTDIDDLGIALDHLEQSKWNLLEAIQRAMPQDSQTLPSEQSPDVEIIDVRPAAAVNGGGIGVPVTISPDFAQTPSTSFSKYGASTRLLLFDIHYLDNMIRLQISDDNRVGDLKVLIFSKTQIPSCQQILGGWEKEPSSDSVLLSSLNLPRENLLFLTIPEQNNLSVNSSSNDSLPQKYWLVIYDEKKNKEHRLQFLGSKTIGEVKAEVRNLVDIPVRSQHWTGWPTDDDRCTLARASLNLPEHRLKVRQQKREFKRVIEPMDSDSSVEEFEDASESFTGEDEMFVEEIGSRKLQPLIPDGVEDETAGCIHFNDEFTNRYGDLHPEFFPGTLEDAIKESCLKPARERRLLAVYLHHDGSVLSNVFCTELLCFESVMQYLNSNFLVWGWDLTFDSNKTKFLTSMSKSLGNMAAVTVRSIDLERLPALIIIMRMRSNTEIFSVINGNIGVSELLTSLIQAVDVFSDQQRLEVQEEDERAAREMIKIEQDQAYQASLEIDQAKEEAKKQQIMMETQEKRRIEEEKQQEEARKEAERRLLESQLPDEPDESCEGISKIRFRLPSGDFLERRFSILNSLQVVLHYLVVKGYHTENYKVISSWPRRDLTTFDVHSTIKELKLYPQETLILEER</sequence>
<feature type="domain" description="UBX" evidence="2">
    <location>
        <begin position="560"/>
        <end position="637"/>
    </location>
</feature>
<dbReference type="GO" id="GO:0005783">
    <property type="term" value="C:endoplasmic reticulum"/>
    <property type="evidence" value="ECO:0007669"/>
    <property type="project" value="TreeGrafter"/>
</dbReference>
<dbReference type="InterPro" id="IPR050730">
    <property type="entry name" value="UBX_domain-protein"/>
</dbReference>
<dbReference type="SMR" id="A0A482XK32"/>
<name>A0A482XK32_LAOST</name>
<dbReference type="Pfam" id="PF14555">
    <property type="entry name" value="UBA_4"/>
    <property type="match status" value="1"/>
</dbReference>
<proteinExistence type="predicted"/>
<evidence type="ECO:0000313" key="4">
    <source>
        <dbReference type="Proteomes" id="UP000291343"/>
    </source>
</evidence>
<gene>
    <name evidence="3" type="ORF">LSTR_LSTR010592</name>
</gene>
<dbReference type="CDD" id="cd01771">
    <property type="entry name" value="UBX_UBXN3A"/>
    <property type="match status" value="1"/>
</dbReference>
<keyword evidence="4" id="KW-1185">Reference proteome</keyword>
<comment type="caution">
    <text evidence="3">The sequence shown here is derived from an EMBL/GenBank/DDBJ whole genome shotgun (WGS) entry which is preliminary data.</text>
</comment>
<accession>A0A482XK32</accession>
<evidence type="ECO:0000256" key="1">
    <source>
        <dbReference type="SAM" id="MobiDB-lite"/>
    </source>
</evidence>
<dbReference type="Proteomes" id="UP000291343">
    <property type="component" value="Unassembled WGS sequence"/>
</dbReference>
<dbReference type="Gene3D" id="1.10.8.10">
    <property type="entry name" value="DNA helicase RuvA subunit, C-terminal domain"/>
    <property type="match status" value="1"/>
</dbReference>
<feature type="compositionally biased region" description="Basic and acidic residues" evidence="1">
    <location>
        <begin position="527"/>
        <end position="549"/>
    </location>
</feature>
<dbReference type="PANTHER" id="PTHR23322">
    <property type="entry name" value="FAS-ASSOCIATED PROTEIN"/>
    <property type="match status" value="1"/>
</dbReference>